<dbReference type="PANTHER" id="PTHR46429">
    <property type="entry name" value="23S RRNA (GUANOSINE-2'-O-)-METHYLTRANSFERASE RLMB"/>
    <property type="match status" value="1"/>
</dbReference>
<proteinExistence type="inferred from homology"/>
<dbReference type="GO" id="GO:0006396">
    <property type="term" value="P:RNA processing"/>
    <property type="evidence" value="ECO:0007669"/>
    <property type="project" value="InterPro"/>
</dbReference>
<comment type="similarity">
    <text evidence="1">Belongs to the class IV-like SAM-binding methyltransferase superfamily. RNA methyltransferase TrmH family.</text>
</comment>
<dbReference type="GO" id="GO:0003723">
    <property type="term" value="F:RNA binding"/>
    <property type="evidence" value="ECO:0007669"/>
    <property type="project" value="InterPro"/>
</dbReference>
<dbReference type="CDD" id="cd18103">
    <property type="entry name" value="SpoU-like_RlmB"/>
    <property type="match status" value="1"/>
</dbReference>
<dbReference type="SUPFAM" id="SSF75217">
    <property type="entry name" value="alpha/beta knot"/>
    <property type="match status" value="1"/>
</dbReference>
<dbReference type="EMBL" id="DVOE01000074">
    <property type="protein sequence ID" value="HIU99160.1"/>
    <property type="molecule type" value="Genomic_DNA"/>
</dbReference>
<evidence type="ECO:0000256" key="2">
    <source>
        <dbReference type="ARBA" id="ARBA00022603"/>
    </source>
</evidence>
<organism evidence="5 6">
    <name type="scientific">Candidatus Limadaptatus stercoripullorum</name>
    <dbReference type="NCBI Taxonomy" id="2840846"/>
    <lineage>
        <taxon>Bacteria</taxon>
        <taxon>Bacillati</taxon>
        <taxon>Bacillota</taxon>
        <taxon>Clostridia</taxon>
        <taxon>Eubacteriales</taxon>
        <taxon>Candidatus Limadaptatus</taxon>
    </lineage>
</organism>
<name>A0A9D1NAV6_9FIRM</name>
<dbReference type="SUPFAM" id="SSF55315">
    <property type="entry name" value="L30e-like"/>
    <property type="match status" value="1"/>
</dbReference>
<evidence type="ECO:0000256" key="3">
    <source>
        <dbReference type="ARBA" id="ARBA00022679"/>
    </source>
</evidence>
<dbReference type="NCBIfam" id="TIGR00186">
    <property type="entry name" value="rRNA_methyl_3"/>
    <property type="match status" value="1"/>
</dbReference>
<dbReference type="GO" id="GO:0005829">
    <property type="term" value="C:cytosol"/>
    <property type="evidence" value="ECO:0007669"/>
    <property type="project" value="TreeGrafter"/>
</dbReference>
<sequence>MIIYGKNPVGEAVKAGKTIDKLYILREESDARMSALVKTAKERGAVVVNADRRQLDKLTDGGNHQGIAAQVTDFEYCSVEDILAEAESRGEKPLIVLADGITDPHNLGAILRSAECLGAHGVIIPQRRSVSVNDTAVKASSGAAAYVKVAKVVNLNDAIRQLKSLGVWVYACDFGGEPPFHADLADSTALIVGSEGEGVKRLTRELADGVITIPECGRINSLNASVAAGIMLYEAARQRAK</sequence>
<dbReference type="Proteomes" id="UP000886857">
    <property type="component" value="Unassembled WGS sequence"/>
</dbReference>
<reference evidence="5" key="2">
    <citation type="journal article" date="2021" name="PeerJ">
        <title>Extensive microbial diversity within the chicken gut microbiome revealed by metagenomics and culture.</title>
        <authorList>
            <person name="Gilroy R."/>
            <person name="Ravi A."/>
            <person name="Getino M."/>
            <person name="Pursley I."/>
            <person name="Horton D.L."/>
            <person name="Alikhan N.F."/>
            <person name="Baker D."/>
            <person name="Gharbi K."/>
            <person name="Hall N."/>
            <person name="Watson M."/>
            <person name="Adriaenssens E.M."/>
            <person name="Foster-Nyarko E."/>
            <person name="Jarju S."/>
            <person name="Secka A."/>
            <person name="Antonio M."/>
            <person name="Oren A."/>
            <person name="Chaudhuri R.R."/>
            <person name="La Ragione R."/>
            <person name="Hildebrand F."/>
            <person name="Pallen M.J."/>
        </authorList>
    </citation>
    <scope>NUCLEOTIDE SEQUENCE</scope>
    <source>
        <strain evidence="5">10406</strain>
    </source>
</reference>
<reference evidence="5" key="1">
    <citation type="submission" date="2020-10" db="EMBL/GenBank/DDBJ databases">
        <authorList>
            <person name="Gilroy R."/>
        </authorList>
    </citation>
    <scope>NUCLEOTIDE SEQUENCE</scope>
    <source>
        <strain evidence="5">10406</strain>
    </source>
</reference>
<dbReference type="GO" id="GO:0008173">
    <property type="term" value="F:RNA methyltransferase activity"/>
    <property type="evidence" value="ECO:0007669"/>
    <property type="project" value="InterPro"/>
</dbReference>
<dbReference type="AlphaFoldDB" id="A0A9D1NAV6"/>
<evidence type="ECO:0000256" key="1">
    <source>
        <dbReference type="ARBA" id="ARBA00007228"/>
    </source>
</evidence>
<dbReference type="SMART" id="SM00967">
    <property type="entry name" value="SpoU_sub_bind"/>
    <property type="match status" value="1"/>
</dbReference>
<dbReference type="InterPro" id="IPR001537">
    <property type="entry name" value="SpoU_MeTrfase"/>
</dbReference>
<feature type="domain" description="RNA 2-O ribose methyltransferase substrate binding" evidence="4">
    <location>
        <begin position="2"/>
        <end position="77"/>
    </location>
</feature>
<keyword evidence="3" id="KW-0808">Transferase</keyword>
<comment type="caution">
    <text evidence="5">The sequence shown here is derived from an EMBL/GenBank/DDBJ whole genome shotgun (WGS) entry which is preliminary data.</text>
</comment>
<keyword evidence="2" id="KW-0489">Methyltransferase</keyword>
<accession>A0A9D1NAV6</accession>
<dbReference type="InterPro" id="IPR013123">
    <property type="entry name" value="SpoU_subst-bd"/>
</dbReference>
<dbReference type="InterPro" id="IPR004441">
    <property type="entry name" value="rRNA_MeTrfase_TrmH"/>
</dbReference>
<dbReference type="InterPro" id="IPR029064">
    <property type="entry name" value="Ribosomal_eL30-like_sf"/>
</dbReference>
<dbReference type="InterPro" id="IPR029026">
    <property type="entry name" value="tRNA_m1G_MTases_N"/>
</dbReference>
<dbReference type="InterPro" id="IPR029028">
    <property type="entry name" value="Alpha/beta_knot_MTases"/>
</dbReference>
<protein>
    <submittedName>
        <fullName evidence="5">23S rRNA (Guanosine(2251)-2'-O)-methyltransferase RlmB</fullName>
    </submittedName>
</protein>
<dbReference type="Gene3D" id="3.40.1280.10">
    <property type="match status" value="1"/>
</dbReference>
<dbReference type="Gene3D" id="3.30.1330.30">
    <property type="match status" value="1"/>
</dbReference>
<gene>
    <name evidence="5" type="primary">rlmB</name>
    <name evidence="5" type="ORF">IAC73_04900</name>
</gene>
<evidence type="ECO:0000313" key="6">
    <source>
        <dbReference type="Proteomes" id="UP000886857"/>
    </source>
</evidence>
<evidence type="ECO:0000259" key="4">
    <source>
        <dbReference type="SMART" id="SM00967"/>
    </source>
</evidence>
<dbReference type="GO" id="GO:0032259">
    <property type="term" value="P:methylation"/>
    <property type="evidence" value="ECO:0007669"/>
    <property type="project" value="UniProtKB-KW"/>
</dbReference>
<dbReference type="Pfam" id="PF08032">
    <property type="entry name" value="SpoU_sub_bind"/>
    <property type="match status" value="1"/>
</dbReference>
<dbReference type="FunFam" id="3.40.1280.10:FF:000008">
    <property type="entry name" value="Group 3 RNA methyltransferase TrmH"/>
    <property type="match status" value="1"/>
</dbReference>
<dbReference type="PANTHER" id="PTHR46429:SF1">
    <property type="entry name" value="23S RRNA (GUANOSINE-2'-O-)-METHYLTRANSFERASE RLMB"/>
    <property type="match status" value="1"/>
</dbReference>
<evidence type="ECO:0000313" key="5">
    <source>
        <dbReference type="EMBL" id="HIU99160.1"/>
    </source>
</evidence>
<dbReference type="Pfam" id="PF00588">
    <property type="entry name" value="SpoU_methylase"/>
    <property type="match status" value="1"/>
</dbReference>